<keyword evidence="1" id="KW-1133">Transmembrane helix</keyword>
<dbReference type="HOGENOM" id="CLU_2766109_0_0_2"/>
<gene>
    <name evidence="2" type="ORF">MSMAL_2507</name>
</gene>
<evidence type="ECO:0000256" key="1">
    <source>
        <dbReference type="SAM" id="Phobius"/>
    </source>
</evidence>
<accession>A0A0E3RTT6</accession>
<dbReference type="RefSeq" id="WP_048039219.1">
    <property type="nucleotide sequence ID" value="NZ_CP009513.1"/>
</dbReference>
<proteinExistence type="predicted"/>
<dbReference type="PATRIC" id="fig|1434114.4.peg.3171"/>
<organism evidence="2 3">
    <name type="scientific">Methanosarcina mazei LYC</name>
    <dbReference type="NCBI Taxonomy" id="1434114"/>
    <lineage>
        <taxon>Archaea</taxon>
        <taxon>Methanobacteriati</taxon>
        <taxon>Methanobacteriota</taxon>
        <taxon>Stenosarchaea group</taxon>
        <taxon>Methanomicrobia</taxon>
        <taxon>Methanosarcinales</taxon>
        <taxon>Methanosarcinaceae</taxon>
        <taxon>Methanosarcina</taxon>
    </lineage>
</organism>
<dbReference type="EMBL" id="CP009513">
    <property type="protein sequence ID" value="AKB69050.1"/>
    <property type="molecule type" value="Genomic_DNA"/>
</dbReference>
<dbReference type="GeneID" id="24852331"/>
<evidence type="ECO:0000313" key="3">
    <source>
        <dbReference type="Proteomes" id="UP000033063"/>
    </source>
</evidence>
<evidence type="ECO:0000313" key="2">
    <source>
        <dbReference type="EMBL" id="AKB69050.1"/>
    </source>
</evidence>
<name>A0A0E3RTT6_METMZ</name>
<dbReference type="Proteomes" id="UP000033063">
    <property type="component" value="Chromosome"/>
</dbReference>
<keyword evidence="1" id="KW-0812">Transmembrane</keyword>
<sequence>MAYVKYISQAFFDFQAVTLVTLASVFGGSLRVFLKVVSYFQGSVFGRRRFLSLRYKVDSKIEVLKVGIT</sequence>
<protein>
    <submittedName>
        <fullName evidence="2">Uncharacterized protein</fullName>
    </submittedName>
</protein>
<keyword evidence="1" id="KW-0472">Membrane</keyword>
<dbReference type="AlphaFoldDB" id="A0A0E3RTT6"/>
<reference evidence="2 3" key="1">
    <citation type="submission" date="2014-07" db="EMBL/GenBank/DDBJ databases">
        <title>Methanogenic archaea and the global carbon cycle.</title>
        <authorList>
            <person name="Henriksen J.R."/>
            <person name="Luke J."/>
            <person name="Reinhart S."/>
            <person name="Benedict M.N."/>
            <person name="Youngblut N.D."/>
            <person name="Metcalf M.E."/>
            <person name="Whitaker R.J."/>
            <person name="Metcalf W.W."/>
        </authorList>
    </citation>
    <scope>NUCLEOTIDE SEQUENCE [LARGE SCALE GENOMIC DNA]</scope>
    <source>
        <strain evidence="2 3">LYC</strain>
    </source>
</reference>
<feature type="transmembrane region" description="Helical" evidence="1">
    <location>
        <begin position="12"/>
        <end position="34"/>
    </location>
</feature>